<proteinExistence type="predicted"/>
<protein>
    <submittedName>
        <fullName evidence="1">Uncharacterized protein</fullName>
    </submittedName>
</protein>
<evidence type="ECO:0000313" key="1">
    <source>
        <dbReference type="EMBL" id="UOQ91736.1"/>
    </source>
</evidence>
<keyword evidence="2" id="KW-1185">Reference proteome</keyword>
<organism evidence="1 2">
    <name type="scientific">Halobacillus shinanisalinarum</name>
    <dbReference type="NCBI Taxonomy" id="2932258"/>
    <lineage>
        <taxon>Bacteria</taxon>
        <taxon>Bacillati</taxon>
        <taxon>Bacillota</taxon>
        <taxon>Bacilli</taxon>
        <taxon>Bacillales</taxon>
        <taxon>Bacillaceae</taxon>
        <taxon>Halobacillus</taxon>
    </lineage>
</organism>
<reference evidence="1 2" key="1">
    <citation type="submission" date="2022-04" db="EMBL/GenBank/DDBJ databases">
        <title>Halobacillus sp. isolated from saltern.</title>
        <authorList>
            <person name="Won M."/>
            <person name="Lee C.-M."/>
            <person name="Woen H.-Y."/>
            <person name="Kwon S.-W."/>
        </authorList>
    </citation>
    <scope>NUCLEOTIDE SEQUENCE [LARGE SCALE GENOMIC DNA]</scope>
    <source>
        <strain evidence="1 2">SSTM10-2</strain>
    </source>
</reference>
<evidence type="ECO:0000313" key="2">
    <source>
        <dbReference type="Proteomes" id="UP000831880"/>
    </source>
</evidence>
<accession>A0ABY4GUA5</accession>
<gene>
    <name evidence="1" type="ORF">MUO14_14435</name>
</gene>
<sequence>MYSKGQWMTQQPTDLFVVSTGPEDIDVKIYPSEYFIRKTGLTAIPYELEKKLKSLGYQEDQKQKGALYYYNPTHTAVTNSFKKQTMGAIAETVQKNYHNL</sequence>
<name>A0ABY4GUA5_9BACI</name>
<dbReference type="RefSeq" id="WP_244751347.1">
    <property type="nucleotide sequence ID" value="NZ_CP095074.1"/>
</dbReference>
<dbReference type="Proteomes" id="UP000831880">
    <property type="component" value="Chromosome"/>
</dbReference>
<dbReference type="EMBL" id="CP095074">
    <property type="protein sequence ID" value="UOQ91736.1"/>
    <property type="molecule type" value="Genomic_DNA"/>
</dbReference>